<dbReference type="RefSeq" id="WP_144573191.1">
    <property type="nucleotide sequence ID" value="NZ_VLKG01000015.1"/>
</dbReference>
<evidence type="ECO:0000313" key="2">
    <source>
        <dbReference type="Proteomes" id="UP000319627"/>
    </source>
</evidence>
<evidence type="ECO:0000313" key="1">
    <source>
        <dbReference type="EMBL" id="TWH63973.1"/>
    </source>
</evidence>
<dbReference type="AlphaFoldDB" id="A0A562I002"/>
<gene>
    <name evidence="1" type="ORF">LX59_02937</name>
</gene>
<reference evidence="1 2" key="1">
    <citation type="submission" date="2019-07" db="EMBL/GenBank/DDBJ databases">
        <title>Genomic Encyclopedia of Type Strains, Phase I: the one thousand microbial genomes (KMG-I) project.</title>
        <authorList>
            <person name="Kyrpides N."/>
        </authorList>
    </citation>
    <scope>NUCLEOTIDE SEQUENCE [LARGE SCALE GENOMIC DNA]</scope>
    <source>
        <strain evidence="1 2">DSM 375</strain>
    </source>
</reference>
<name>A0A562I002_9GAMM</name>
<dbReference type="Proteomes" id="UP000319627">
    <property type="component" value="Unassembled WGS sequence"/>
</dbReference>
<accession>A0A562I002</accession>
<organism evidence="1 2">
    <name type="scientific">Azomonas agilis</name>
    <dbReference type="NCBI Taxonomy" id="116849"/>
    <lineage>
        <taxon>Bacteria</taxon>
        <taxon>Pseudomonadati</taxon>
        <taxon>Pseudomonadota</taxon>
        <taxon>Gammaproteobacteria</taxon>
        <taxon>Pseudomonadales</taxon>
        <taxon>Pseudomonadaceae</taxon>
        <taxon>Azomonas</taxon>
    </lineage>
</organism>
<keyword evidence="2" id="KW-1185">Reference proteome</keyword>
<comment type="caution">
    <text evidence="1">The sequence shown here is derived from an EMBL/GenBank/DDBJ whole genome shotgun (WGS) entry which is preliminary data.</text>
</comment>
<dbReference type="OrthoDB" id="9131875at2"/>
<proteinExistence type="predicted"/>
<sequence length="124" mass="13791">MLDSRLLALWQSGQWQAGLAAVRIAHQVPGRVRLKLDTTLSLAGLSSDEWLECINLLTQLLERTLGVRSVRVNPLARSCVLEYDPKIIPSEAWGDLLASKDSTAAQLLITHLYDSYQEVVHAKL</sequence>
<dbReference type="EMBL" id="VLKG01000015">
    <property type="protein sequence ID" value="TWH63973.1"/>
    <property type="molecule type" value="Genomic_DNA"/>
</dbReference>
<protein>
    <submittedName>
        <fullName evidence="1">Uncharacterized protein</fullName>
    </submittedName>
</protein>